<name>A0A9N9LRB7_9HELO</name>
<protein>
    <submittedName>
        <fullName evidence="2">Uncharacterized protein</fullName>
    </submittedName>
</protein>
<evidence type="ECO:0000313" key="3">
    <source>
        <dbReference type="Proteomes" id="UP000701801"/>
    </source>
</evidence>
<dbReference type="OrthoDB" id="10284628at2759"/>
<keyword evidence="3" id="KW-1185">Reference proteome</keyword>
<proteinExistence type="predicted"/>
<comment type="caution">
    <text evidence="2">The sequence shown here is derived from an EMBL/GenBank/DDBJ whole genome shotgun (WGS) entry which is preliminary data.</text>
</comment>
<dbReference type="Proteomes" id="UP000701801">
    <property type="component" value="Unassembled WGS sequence"/>
</dbReference>
<accession>A0A9N9LRB7</accession>
<sequence>MFVGQLPSQFERQHFTQRNTKPNLRPEELRKQWKDISTTQKNLLHAHTTHSSTHDASNQILSQTFDSCNNLVPVYRHDILQLLDDQKTHPITIEPVEKYIFMICRHANQYYGGGPINPPYCVALYSEICKFIEQERYPEASQFLISTGVHPTQFFKTRFIFIPFVLGVNGGAFPGLLVISPFHKTIDILDPSANSTSSSKFPNDSVPNLLAKVFMLIYTHANGQFNPLEWRMRWTAASQQALDTKSAYLAVMANAMSIAFGHEIHNWLDISLCYSDNFRESISSDLTIEIGSKPYQHKASRAALELLHGRFEMFDQTREDNHESGTYAYSFGGSDYMNPDPVYRFVGDQLVEMKPGFTRLPDLRELYLAVLGKSSVPQVGIVKEHERGSPENRGFRRMLIVRNTLQWTFGKGTTVVFKSH</sequence>
<evidence type="ECO:0000256" key="1">
    <source>
        <dbReference type="SAM" id="MobiDB-lite"/>
    </source>
</evidence>
<organism evidence="2 3">
    <name type="scientific">Hymenoscyphus albidus</name>
    <dbReference type="NCBI Taxonomy" id="595503"/>
    <lineage>
        <taxon>Eukaryota</taxon>
        <taxon>Fungi</taxon>
        <taxon>Dikarya</taxon>
        <taxon>Ascomycota</taxon>
        <taxon>Pezizomycotina</taxon>
        <taxon>Leotiomycetes</taxon>
        <taxon>Helotiales</taxon>
        <taxon>Helotiaceae</taxon>
        <taxon>Hymenoscyphus</taxon>
    </lineage>
</organism>
<gene>
    <name evidence="2" type="ORF">HYALB_00012605</name>
</gene>
<reference evidence="2" key="1">
    <citation type="submission" date="2021-07" db="EMBL/GenBank/DDBJ databases">
        <authorList>
            <person name="Durling M."/>
        </authorList>
    </citation>
    <scope>NUCLEOTIDE SEQUENCE</scope>
</reference>
<dbReference type="AlphaFoldDB" id="A0A9N9LRB7"/>
<dbReference type="EMBL" id="CAJVRM010000259">
    <property type="protein sequence ID" value="CAG8978438.1"/>
    <property type="molecule type" value="Genomic_DNA"/>
</dbReference>
<evidence type="ECO:0000313" key="2">
    <source>
        <dbReference type="EMBL" id="CAG8978438.1"/>
    </source>
</evidence>
<feature type="compositionally biased region" description="Polar residues" evidence="1">
    <location>
        <begin position="1"/>
        <end position="22"/>
    </location>
</feature>
<feature type="region of interest" description="Disordered" evidence="1">
    <location>
        <begin position="1"/>
        <end position="25"/>
    </location>
</feature>